<dbReference type="AlphaFoldDB" id="A0AAD4L7X1"/>
<feature type="signal peptide" evidence="1">
    <location>
        <begin position="1"/>
        <end position="18"/>
    </location>
</feature>
<reference evidence="2" key="1">
    <citation type="submission" date="2022-01" db="EMBL/GenBank/DDBJ databases">
        <title>Comparative genomics reveals a dynamic genome evolution in the ectomycorrhizal milk-cap (Lactarius) mushrooms.</title>
        <authorList>
            <consortium name="DOE Joint Genome Institute"/>
            <person name="Lebreton A."/>
            <person name="Tang N."/>
            <person name="Kuo A."/>
            <person name="LaButti K."/>
            <person name="Drula E."/>
            <person name="Barry K."/>
            <person name="Clum A."/>
            <person name="Lipzen A."/>
            <person name="Mousain D."/>
            <person name="Ng V."/>
            <person name="Wang R."/>
            <person name="Wang X."/>
            <person name="Dai Y."/>
            <person name="Henrissat B."/>
            <person name="Grigoriev I.V."/>
            <person name="Guerin-Laguette A."/>
            <person name="Yu F."/>
            <person name="Martin F.M."/>
        </authorList>
    </citation>
    <scope>NUCLEOTIDE SEQUENCE</scope>
    <source>
        <strain evidence="2">QP</strain>
    </source>
</reference>
<feature type="chain" id="PRO_5042063805" description="Secreted protein" evidence="1">
    <location>
        <begin position="19"/>
        <end position="124"/>
    </location>
</feature>
<gene>
    <name evidence="2" type="ORF">EDB92DRAFT_264198</name>
</gene>
<name>A0AAD4L7X1_9AGAM</name>
<keyword evidence="1" id="KW-0732">Signal</keyword>
<dbReference type="Proteomes" id="UP001201163">
    <property type="component" value="Unassembled WGS sequence"/>
</dbReference>
<accession>A0AAD4L7X1</accession>
<evidence type="ECO:0008006" key="4">
    <source>
        <dbReference type="Google" id="ProtNLM"/>
    </source>
</evidence>
<comment type="caution">
    <text evidence="2">The sequence shown here is derived from an EMBL/GenBank/DDBJ whole genome shotgun (WGS) entry which is preliminary data.</text>
</comment>
<protein>
    <recommendedName>
        <fullName evidence="4">Secreted protein</fullName>
    </recommendedName>
</protein>
<evidence type="ECO:0000256" key="1">
    <source>
        <dbReference type="SAM" id="SignalP"/>
    </source>
</evidence>
<evidence type="ECO:0000313" key="3">
    <source>
        <dbReference type="Proteomes" id="UP001201163"/>
    </source>
</evidence>
<evidence type="ECO:0000313" key="2">
    <source>
        <dbReference type="EMBL" id="KAH8980676.1"/>
    </source>
</evidence>
<sequence>MRLSRQFIELFFARMALCCCKCVQTLGVRATTAPFMPGYSIRVTHTFLGSYESSPKSSSVIALARSLALSCWSLIIIPGTNPLYYPCKLPVSVRVLPSRIKLNQESGSPFRVAVAECHTSAVTC</sequence>
<proteinExistence type="predicted"/>
<dbReference type="EMBL" id="JAKELL010000132">
    <property type="protein sequence ID" value="KAH8980676.1"/>
    <property type="molecule type" value="Genomic_DNA"/>
</dbReference>
<organism evidence="2 3">
    <name type="scientific">Lactarius akahatsu</name>
    <dbReference type="NCBI Taxonomy" id="416441"/>
    <lineage>
        <taxon>Eukaryota</taxon>
        <taxon>Fungi</taxon>
        <taxon>Dikarya</taxon>
        <taxon>Basidiomycota</taxon>
        <taxon>Agaricomycotina</taxon>
        <taxon>Agaricomycetes</taxon>
        <taxon>Russulales</taxon>
        <taxon>Russulaceae</taxon>
        <taxon>Lactarius</taxon>
    </lineage>
</organism>
<keyword evidence="3" id="KW-1185">Reference proteome</keyword>